<dbReference type="Pfam" id="PF12697">
    <property type="entry name" value="Abhydrolase_6"/>
    <property type="match status" value="1"/>
</dbReference>
<accession>A0A4S2MQF1</accession>
<keyword evidence="3" id="KW-1185">Reference proteome</keyword>
<dbReference type="EMBL" id="ML220173">
    <property type="protein sequence ID" value="TGZ76557.1"/>
    <property type="molecule type" value="Genomic_DNA"/>
</dbReference>
<dbReference type="Gene3D" id="3.40.50.1820">
    <property type="entry name" value="alpha/beta hydrolase"/>
    <property type="match status" value="1"/>
</dbReference>
<proteinExistence type="predicted"/>
<dbReference type="OrthoDB" id="3466836at2759"/>
<dbReference type="AlphaFoldDB" id="A0A4S2MQF1"/>
<dbReference type="Proteomes" id="UP000298138">
    <property type="component" value="Unassembled WGS sequence"/>
</dbReference>
<sequence length="272" mass="30658">MAPRSPIPSSSLSTTLVRHTCWLYWIPLIAELDYRADHCLTLLAYDRFNCGDSDPLPSYRSINDTATCASDLCLLLKAVENRHGPAVGHAHTRLVLVGSSIGCCIIRLLLQNHSVSIPDVQSVILLDSYLSNSDFVSLFPERRDDEPEELTRTRDIIARTFHPSVRNSERFDRSTAAALLPSSSEPKFEKNPELAIVVHDFEYTAHEMAGKMGLDEACYLKYVDSALMKYHEGLEKLSPNSRRMVAEESGHFIHLDRPDIVIKEIMRCIDSQ</sequence>
<dbReference type="InterPro" id="IPR000073">
    <property type="entry name" value="AB_hydrolase_1"/>
</dbReference>
<name>A0A4S2MQF1_9PEZI</name>
<dbReference type="InterPro" id="IPR029058">
    <property type="entry name" value="AB_hydrolase_fold"/>
</dbReference>
<evidence type="ECO:0000313" key="3">
    <source>
        <dbReference type="Proteomes" id="UP000298138"/>
    </source>
</evidence>
<gene>
    <name evidence="2" type="ORF">EX30DRAFT_367298</name>
</gene>
<evidence type="ECO:0000259" key="1">
    <source>
        <dbReference type="Pfam" id="PF12697"/>
    </source>
</evidence>
<organism evidence="2 3">
    <name type="scientific">Ascodesmis nigricans</name>
    <dbReference type="NCBI Taxonomy" id="341454"/>
    <lineage>
        <taxon>Eukaryota</taxon>
        <taxon>Fungi</taxon>
        <taxon>Dikarya</taxon>
        <taxon>Ascomycota</taxon>
        <taxon>Pezizomycotina</taxon>
        <taxon>Pezizomycetes</taxon>
        <taxon>Pezizales</taxon>
        <taxon>Ascodesmidaceae</taxon>
        <taxon>Ascodesmis</taxon>
    </lineage>
</organism>
<evidence type="ECO:0000313" key="2">
    <source>
        <dbReference type="EMBL" id="TGZ76557.1"/>
    </source>
</evidence>
<dbReference type="SUPFAM" id="SSF53474">
    <property type="entry name" value="alpha/beta-Hydrolases"/>
    <property type="match status" value="1"/>
</dbReference>
<reference evidence="2 3" key="1">
    <citation type="submission" date="2019-04" db="EMBL/GenBank/DDBJ databases">
        <title>Comparative genomics and transcriptomics to analyze fruiting body development in filamentous ascomycetes.</title>
        <authorList>
            <consortium name="DOE Joint Genome Institute"/>
            <person name="Lutkenhaus R."/>
            <person name="Traeger S."/>
            <person name="Breuer J."/>
            <person name="Kuo A."/>
            <person name="Lipzen A."/>
            <person name="Pangilinan J."/>
            <person name="Dilworth D."/>
            <person name="Sandor L."/>
            <person name="Poggeler S."/>
            <person name="Barry K."/>
            <person name="Grigoriev I.V."/>
            <person name="Nowrousian M."/>
        </authorList>
    </citation>
    <scope>NUCLEOTIDE SEQUENCE [LARGE SCALE GENOMIC DNA]</scope>
    <source>
        <strain evidence="2 3">CBS 389.68</strain>
    </source>
</reference>
<feature type="domain" description="AB hydrolase-1" evidence="1">
    <location>
        <begin position="19"/>
        <end position="262"/>
    </location>
</feature>
<protein>
    <recommendedName>
        <fullName evidence="1">AB hydrolase-1 domain-containing protein</fullName>
    </recommendedName>
</protein>
<dbReference type="InParanoid" id="A0A4S2MQF1"/>